<dbReference type="PANTHER" id="PTHR35936:SF17">
    <property type="entry name" value="ARGININE-BINDING EXTRACELLULAR PROTEIN ARTP"/>
    <property type="match status" value="1"/>
</dbReference>
<proteinExistence type="predicted"/>
<feature type="chain" id="PRO_5039260172" evidence="2">
    <location>
        <begin position="27"/>
        <end position="321"/>
    </location>
</feature>
<comment type="caution">
    <text evidence="4">The sequence shown here is derived from an EMBL/GenBank/DDBJ whole genome shotgun (WGS) entry which is preliminary data.</text>
</comment>
<accession>A0A8H2K4M4</accession>
<evidence type="ECO:0000313" key="5">
    <source>
        <dbReference type="Proteomes" id="UP000316560"/>
    </source>
</evidence>
<keyword evidence="1 2" id="KW-0732">Signal</keyword>
<organism evidence="4 5">
    <name type="scientific">Rhodoglobus vestalii</name>
    <dbReference type="NCBI Taxonomy" id="193384"/>
    <lineage>
        <taxon>Bacteria</taxon>
        <taxon>Bacillati</taxon>
        <taxon>Actinomycetota</taxon>
        <taxon>Actinomycetes</taxon>
        <taxon>Micrococcales</taxon>
        <taxon>Microbacteriaceae</taxon>
        <taxon>Rhodoglobus</taxon>
    </lineage>
</organism>
<keyword evidence="5" id="KW-1185">Reference proteome</keyword>
<dbReference type="Pfam" id="PF00497">
    <property type="entry name" value="SBP_bac_3"/>
    <property type="match status" value="1"/>
</dbReference>
<reference evidence="4 5" key="1">
    <citation type="submission" date="2019-06" db="EMBL/GenBank/DDBJ databases">
        <title>Sequencing the genomes of 1000 actinobacteria strains.</title>
        <authorList>
            <person name="Klenk H.-P."/>
        </authorList>
    </citation>
    <scope>NUCLEOTIDE SEQUENCE [LARGE SCALE GENOMIC DNA]</scope>
    <source>
        <strain evidence="4 5">DSM 21947</strain>
    </source>
</reference>
<dbReference type="Proteomes" id="UP000316560">
    <property type="component" value="Unassembled WGS sequence"/>
</dbReference>
<evidence type="ECO:0000259" key="3">
    <source>
        <dbReference type="SMART" id="SM00062"/>
    </source>
</evidence>
<evidence type="ECO:0000256" key="2">
    <source>
        <dbReference type="SAM" id="SignalP"/>
    </source>
</evidence>
<dbReference type="SUPFAM" id="SSF53850">
    <property type="entry name" value="Periplasmic binding protein-like II"/>
    <property type="match status" value="1"/>
</dbReference>
<dbReference type="Gene3D" id="3.40.190.10">
    <property type="entry name" value="Periplasmic binding protein-like II"/>
    <property type="match status" value="2"/>
</dbReference>
<name>A0A8H2K4M4_9MICO</name>
<dbReference type="PANTHER" id="PTHR35936">
    <property type="entry name" value="MEMBRANE-BOUND LYTIC MUREIN TRANSGLYCOSYLASE F"/>
    <property type="match status" value="1"/>
</dbReference>
<dbReference type="RefSeq" id="WP_141989368.1">
    <property type="nucleotide sequence ID" value="NZ_VFRA01000001.1"/>
</dbReference>
<dbReference type="SMART" id="SM00062">
    <property type="entry name" value="PBPb"/>
    <property type="match status" value="1"/>
</dbReference>
<dbReference type="AlphaFoldDB" id="A0A8H2K4M4"/>
<dbReference type="InterPro" id="IPR001638">
    <property type="entry name" value="Solute-binding_3/MltF_N"/>
</dbReference>
<feature type="signal peptide" evidence="2">
    <location>
        <begin position="1"/>
        <end position="26"/>
    </location>
</feature>
<feature type="domain" description="Solute-binding protein family 3/N-terminal" evidence="3">
    <location>
        <begin position="71"/>
        <end position="308"/>
    </location>
</feature>
<protein>
    <submittedName>
        <fullName evidence="4">Amino acid ABC transporter substrate-binding protein (PAAT family)</fullName>
    </submittedName>
</protein>
<dbReference type="OrthoDB" id="4633994at2"/>
<evidence type="ECO:0000256" key="1">
    <source>
        <dbReference type="ARBA" id="ARBA00022729"/>
    </source>
</evidence>
<sequence>MALHSQHTHRALVAAAILATSALFTAGCSPASDSGESADATDTAVEVAGVAITVDNAARAALPQKYSDAGSVKVATDVPYAPFEMFESEGSDVITGVDYDLGQAIGAKLGIDFDFEQQKFDGIIPALQAGKVQVAISAMTSSVDRMDVLTFVDYSASGTGILVEKGNPAGIETYLDLCGQKLAVQSGASQIDLVAVWQDECSSAGKGAIALSEYPKDSDAQLAITSGKVIASVLTKPSAGFVAKTANDGNTFEVIDDPAAPTGYDSTLNGIGVLNADAALADAIQLALQSLMDDGTYMTILEAYGVEGIAIEAATINAAKS</sequence>
<evidence type="ECO:0000313" key="4">
    <source>
        <dbReference type="EMBL" id="TQO18807.1"/>
    </source>
</evidence>
<dbReference type="EMBL" id="VFRA01000001">
    <property type="protein sequence ID" value="TQO18807.1"/>
    <property type="molecule type" value="Genomic_DNA"/>
</dbReference>
<gene>
    <name evidence="4" type="ORF">FB472_0330</name>
</gene>